<proteinExistence type="predicted"/>
<gene>
    <name evidence="3" type="ORF">KZO87_00945</name>
</gene>
<dbReference type="Proteomes" id="UP001145353">
    <property type="component" value="Unassembled WGS sequence"/>
</dbReference>
<comment type="caution">
    <text evidence="3">The sequence shown here is derived from an EMBL/GenBank/DDBJ whole genome shotgun (WGS) entry which is preliminary data.</text>
</comment>
<name>A0A9X2WYW5_9GAMM</name>
<dbReference type="PANTHER" id="PTHR36151:SF3">
    <property type="entry name" value="ER-BOUND OXYGENASE MPAB_MPAB'_RUBBER OXYGENASE CATALYTIC DOMAIN-CONTAINING PROTEIN"/>
    <property type="match status" value="1"/>
</dbReference>
<dbReference type="AlphaFoldDB" id="A0A9X2WYW5"/>
<feature type="region of interest" description="Disordered" evidence="1">
    <location>
        <begin position="280"/>
        <end position="303"/>
    </location>
</feature>
<evidence type="ECO:0000259" key="2">
    <source>
        <dbReference type="Pfam" id="PF09995"/>
    </source>
</evidence>
<protein>
    <submittedName>
        <fullName evidence="3">DUF2236 domain-containing protein</fullName>
    </submittedName>
</protein>
<reference evidence="3" key="2">
    <citation type="journal article" date="2022" name="Syst. Appl. Microbiol.">
        <title>Chromohalobacter moromii sp. nov., a moderately halophilic bacterium isolated from lupine-based moromi fermentation.</title>
        <authorList>
            <person name="Lulf R.H."/>
            <person name="Hilgarth M."/>
            <person name="Ehrmann M.A."/>
        </authorList>
    </citation>
    <scope>NUCLEOTIDE SEQUENCE</scope>
    <source>
        <strain evidence="3">TMW 2.2304</strain>
    </source>
</reference>
<dbReference type="InterPro" id="IPR018713">
    <property type="entry name" value="MPAB/Lcp_cat_dom"/>
</dbReference>
<dbReference type="EMBL" id="JAHXDE010000001">
    <property type="protein sequence ID" value="MCT8503944.1"/>
    <property type="molecule type" value="Genomic_DNA"/>
</dbReference>
<dbReference type="Pfam" id="PF09995">
    <property type="entry name" value="MPAB_Lcp_cat"/>
    <property type="match status" value="1"/>
</dbReference>
<dbReference type="RefSeq" id="WP_178998101.1">
    <property type="nucleotide sequence ID" value="NZ_JAHXDE010000001.1"/>
</dbReference>
<organism evidence="3 4">
    <name type="scientific">Chromohalobacter moromii</name>
    <dbReference type="NCBI Taxonomy" id="2860329"/>
    <lineage>
        <taxon>Bacteria</taxon>
        <taxon>Pseudomonadati</taxon>
        <taxon>Pseudomonadota</taxon>
        <taxon>Gammaproteobacteria</taxon>
        <taxon>Oceanospirillales</taxon>
        <taxon>Halomonadaceae</taxon>
        <taxon>Chromohalobacter</taxon>
    </lineage>
</organism>
<dbReference type="PANTHER" id="PTHR36151">
    <property type="entry name" value="BLR2777 PROTEIN"/>
    <property type="match status" value="1"/>
</dbReference>
<evidence type="ECO:0000313" key="4">
    <source>
        <dbReference type="Proteomes" id="UP001145353"/>
    </source>
</evidence>
<reference evidence="3" key="1">
    <citation type="submission" date="2021-07" db="EMBL/GenBank/DDBJ databases">
        <authorList>
            <person name="Luelf R.H."/>
        </authorList>
    </citation>
    <scope>NUCLEOTIDE SEQUENCE</scope>
    <source>
        <strain evidence="3">TMW 2.2304</strain>
    </source>
</reference>
<sequence>MEILRRRIERQIMGVTGMALGDIDYEHPSGDPGLFGPQSVCWRVHSDFTSMLCGGISSLMLQMLHPLALAGVWDHSNFRDDMLGRLRRTSQFIAATTFASTADAERLIDRVRRIHEEVVGTAPDGRPYAANDPDLLTWVHVAEVSRFLAAHLRYRNPELSGDDQDRYYAEVARIAEALGARDVPRTRGETDAYLEAMRPRLRFDARTEEVFRLLIGAPAPHPLARPLVALTMRAGVDLLPTWAAEMAHRDMPRWQRHSVRMGVNRLVPIMRWSVRNGASSRARRRVARATTMAAGSPTEHDRT</sequence>
<keyword evidence="4" id="KW-1185">Reference proteome</keyword>
<accession>A0A9X2WYW5</accession>
<feature type="domain" description="ER-bound oxygenase mpaB/mpaB'/Rubber oxygenase catalytic" evidence="2">
    <location>
        <begin position="42"/>
        <end position="272"/>
    </location>
</feature>
<evidence type="ECO:0000256" key="1">
    <source>
        <dbReference type="SAM" id="MobiDB-lite"/>
    </source>
</evidence>
<evidence type="ECO:0000313" key="3">
    <source>
        <dbReference type="EMBL" id="MCT8503944.1"/>
    </source>
</evidence>
<dbReference type="GO" id="GO:0016491">
    <property type="term" value="F:oxidoreductase activity"/>
    <property type="evidence" value="ECO:0007669"/>
    <property type="project" value="InterPro"/>
</dbReference>